<dbReference type="AlphaFoldDB" id="A0A9X3S7V8"/>
<keyword evidence="1" id="KW-0812">Transmembrane</keyword>
<comment type="caution">
    <text evidence="2">The sequence shown here is derived from an EMBL/GenBank/DDBJ whole genome shotgun (WGS) entry which is preliminary data.</text>
</comment>
<feature type="transmembrane region" description="Helical" evidence="1">
    <location>
        <begin position="119"/>
        <end position="139"/>
    </location>
</feature>
<organism evidence="2 3">
    <name type="scientific">Solirubrobacter ginsenosidimutans</name>
    <dbReference type="NCBI Taxonomy" id="490573"/>
    <lineage>
        <taxon>Bacteria</taxon>
        <taxon>Bacillati</taxon>
        <taxon>Actinomycetota</taxon>
        <taxon>Thermoleophilia</taxon>
        <taxon>Solirubrobacterales</taxon>
        <taxon>Solirubrobacteraceae</taxon>
        <taxon>Solirubrobacter</taxon>
    </lineage>
</organism>
<name>A0A9X3S7V8_9ACTN</name>
<sequence length="161" mass="16801">MRRAEPIAGLGGVLLLVSLFLPWYMPNLPTALDGATLQVKQFTLVVESVTAWQAFTVTDILLAVIALPAILVPVISVTTSGPAKSIGIAVIASATGWLAILLVVFRLLDPPGPNGAADLRYGAWLALAGAILAWVGSWLSMRDESTPGAVAPDVPRRPVPG</sequence>
<feature type="transmembrane region" description="Helical" evidence="1">
    <location>
        <begin position="86"/>
        <end position="107"/>
    </location>
</feature>
<feature type="transmembrane region" description="Helical" evidence="1">
    <location>
        <begin position="7"/>
        <end position="25"/>
    </location>
</feature>
<dbReference type="Proteomes" id="UP001149140">
    <property type="component" value="Unassembled WGS sequence"/>
</dbReference>
<accession>A0A9X3S7V8</accession>
<evidence type="ECO:0000256" key="1">
    <source>
        <dbReference type="SAM" id="Phobius"/>
    </source>
</evidence>
<dbReference type="EMBL" id="JAPDOD010000027">
    <property type="protein sequence ID" value="MDA0163798.1"/>
    <property type="molecule type" value="Genomic_DNA"/>
</dbReference>
<keyword evidence="1" id="KW-0472">Membrane</keyword>
<proteinExistence type="predicted"/>
<keyword evidence="1" id="KW-1133">Transmembrane helix</keyword>
<dbReference type="RefSeq" id="WP_270043046.1">
    <property type="nucleotide sequence ID" value="NZ_JAPDOD010000027.1"/>
</dbReference>
<reference evidence="2" key="1">
    <citation type="submission" date="2022-10" db="EMBL/GenBank/DDBJ databases">
        <title>The WGS of Solirubrobacter ginsenosidimutans DSM 21036.</title>
        <authorList>
            <person name="Jiang Z."/>
        </authorList>
    </citation>
    <scope>NUCLEOTIDE SEQUENCE</scope>
    <source>
        <strain evidence="2">DSM 21036</strain>
    </source>
</reference>
<keyword evidence="3" id="KW-1185">Reference proteome</keyword>
<evidence type="ECO:0000313" key="2">
    <source>
        <dbReference type="EMBL" id="MDA0163798.1"/>
    </source>
</evidence>
<feature type="transmembrane region" description="Helical" evidence="1">
    <location>
        <begin position="51"/>
        <end position="74"/>
    </location>
</feature>
<protein>
    <submittedName>
        <fullName evidence="2">Uncharacterized protein</fullName>
    </submittedName>
</protein>
<evidence type="ECO:0000313" key="3">
    <source>
        <dbReference type="Proteomes" id="UP001149140"/>
    </source>
</evidence>
<gene>
    <name evidence="2" type="ORF">OM076_26240</name>
</gene>